<dbReference type="InterPro" id="IPR029062">
    <property type="entry name" value="Class_I_gatase-like"/>
</dbReference>
<protein>
    <submittedName>
        <fullName evidence="4">BatA domain-containing protein</fullName>
    </submittedName>
</protein>
<evidence type="ECO:0000259" key="3">
    <source>
        <dbReference type="Pfam" id="PF13519"/>
    </source>
</evidence>
<dbReference type="Pfam" id="PF07584">
    <property type="entry name" value="BatA"/>
    <property type="match status" value="1"/>
</dbReference>
<reference evidence="5" key="1">
    <citation type="journal article" date="2019" name="Int. J. Syst. Evol. Microbiol.">
        <title>The Global Catalogue of Microorganisms (GCM) 10K type strain sequencing project: providing services to taxonomists for standard genome sequencing and annotation.</title>
        <authorList>
            <consortium name="The Broad Institute Genomics Platform"/>
            <consortium name="The Broad Institute Genome Sequencing Center for Infectious Disease"/>
            <person name="Wu L."/>
            <person name="Ma J."/>
        </authorList>
    </citation>
    <scope>NUCLEOTIDE SEQUENCE [LARGE SCALE GENOMIC DNA]</scope>
    <source>
        <strain evidence="5">CGMCC 4.1469</strain>
    </source>
</reference>
<dbReference type="Pfam" id="PF13519">
    <property type="entry name" value="VWA_2"/>
    <property type="match status" value="1"/>
</dbReference>
<dbReference type="SUPFAM" id="SSF53300">
    <property type="entry name" value="vWA-like"/>
    <property type="match status" value="1"/>
</dbReference>
<dbReference type="NCBIfam" id="TIGR02226">
    <property type="entry name" value="two_anch"/>
    <property type="match status" value="1"/>
</dbReference>
<keyword evidence="5" id="KW-1185">Reference proteome</keyword>
<dbReference type="InterPro" id="IPR036465">
    <property type="entry name" value="vWFA_dom_sf"/>
</dbReference>
<evidence type="ECO:0000313" key="4">
    <source>
        <dbReference type="EMBL" id="MFC5454194.1"/>
    </source>
</evidence>
<dbReference type="PANTHER" id="PTHR37464">
    <property type="entry name" value="BLL2463 PROTEIN"/>
    <property type="match status" value="1"/>
</dbReference>
<dbReference type="SUPFAM" id="SSF52317">
    <property type="entry name" value="Class I glutamine amidotransferase-like"/>
    <property type="match status" value="1"/>
</dbReference>
<dbReference type="PANTHER" id="PTHR37464:SF1">
    <property type="entry name" value="BLL2463 PROTEIN"/>
    <property type="match status" value="1"/>
</dbReference>
<accession>A0ABW0KL93</accession>
<organism evidence="4 5">
    <name type="scientific">Prosthecobacter fluviatilis</name>
    <dbReference type="NCBI Taxonomy" id="445931"/>
    <lineage>
        <taxon>Bacteria</taxon>
        <taxon>Pseudomonadati</taxon>
        <taxon>Verrucomicrobiota</taxon>
        <taxon>Verrucomicrobiia</taxon>
        <taxon>Verrucomicrobiales</taxon>
        <taxon>Verrucomicrobiaceae</taxon>
        <taxon>Prosthecobacter</taxon>
    </lineage>
</organism>
<dbReference type="InterPro" id="IPR024163">
    <property type="entry name" value="Aerotolerance_reg_N"/>
</dbReference>
<dbReference type="Gene3D" id="3.40.50.880">
    <property type="match status" value="1"/>
</dbReference>
<feature type="domain" description="VWFA" evidence="3">
    <location>
        <begin position="91"/>
        <end position="202"/>
    </location>
</feature>
<keyword evidence="1" id="KW-1133">Transmembrane helix</keyword>
<dbReference type="Proteomes" id="UP001596052">
    <property type="component" value="Unassembled WGS sequence"/>
</dbReference>
<proteinExistence type="predicted"/>
<feature type="transmembrane region" description="Helical" evidence="1">
    <location>
        <begin position="6"/>
        <end position="24"/>
    </location>
</feature>
<feature type="transmembrane region" description="Helical" evidence="1">
    <location>
        <begin position="56"/>
        <end position="78"/>
    </location>
</feature>
<dbReference type="EMBL" id="JBHSMQ010000001">
    <property type="protein sequence ID" value="MFC5454194.1"/>
    <property type="molecule type" value="Genomic_DNA"/>
</dbReference>
<dbReference type="InterPro" id="IPR002035">
    <property type="entry name" value="VWF_A"/>
</dbReference>
<sequence length="718" mass="78758">MSFLHGILLFGAAAFLIPLIIHLLNKRKVVTVRWGAMHLLHEVIRQRKRKMKLEQLLLLIIRISIPIVLALCLARPVITALRSLGLGSSSLVVMLDDSFSMRAPAAQTTLPGGTVIQQARQDLQTMLTDLPDGSSAQVVLSGGSPRKLLDQATTDLDLVPKQLSEVPSMSGPLAANDAFQAATSALKDSPNAAREVVVLSDFQEADWKAVADGAALPALETLNKQEPRPQITFFRIGSDLAENLSIASADISALVAAESQPIGLRVRIKNHGKRPWQDIPVHLEADGARLRTARVSLAPEGEAVLSFTHDFDKVGDHSLSVRLEGDSFADDNAFHSIVQVRNQLNVLLIDGSPGKEPLSGATDFLEIALEPHTVAAATLKDLIRTKKMDLRKMRNEDLRQQEVIIMADVEKLPGHIQNEIDKFVKEGGGLLVFAGPACDTAWYNRDFFRKGEGPFPAAIKGQARADSDALPARILMQRFTHPAALYFNDARAGRLQDAEFRHWFEFTPQGDQVQRIFNLDRNVPLMVEKKHGRGRVIAAATTANAAWSNLPLQPFFVPLMQRLTTYLATVGNAPAWQLVGTTLRLPLEKAELGSEFTLRDPTGQTQTLKSAKEGDSVFVQSPPIAQPGIYQLQKVGTEKTTLLAFNIDGTESSLKALPPADIQKIAQRYDAAYADTLPAYQALDRTRRHGSELWQPLLLLLLALLFAEVLLQQHIARG</sequence>
<evidence type="ECO:0000259" key="2">
    <source>
        <dbReference type="Pfam" id="PF07584"/>
    </source>
</evidence>
<keyword evidence="1" id="KW-0812">Transmembrane</keyword>
<feature type="domain" description="Aerotolerance regulator N-terminal" evidence="2">
    <location>
        <begin position="1"/>
        <end position="76"/>
    </location>
</feature>
<dbReference type="RefSeq" id="WP_377164015.1">
    <property type="nucleotide sequence ID" value="NZ_JBHSMQ010000001.1"/>
</dbReference>
<name>A0ABW0KL93_9BACT</name>
<dbReference type="Gene3D" id="3.40.50.410">
    <property type="entry name" value="von Willebrand factor, type A domain"/>
    <property type="match status" value="1"/>
</dbReference>
<dbReference type="InterPro" id="IPR011933">
    <property type="entry name" value="Double_TM_dom"/>
</dbReference>
<evidence type="ECO:0000256" key="1">
    <source>
        <dbReference type="SAM" id="Phobius"/>
    </source>
</evidence>
<comment type="caution">
    <text evidence="4">The sequence shown here is derived from an EMBL/GenBank/DDBJ whole genome shotgun (WGS) entry which is preliminary data.</text>
</comment>
<keyword evidence="1" id="KW-0472">Membrane</keyword>
<gene>
    <name evidence="4" type="ORF">ACFQDI_04935</name>
</gene>
<evidence type="ECO:0000313" key="5">
    <source>
        <dbReference type="Proteomes" id="UP001596052"/>
    </source>
</evidence>